<dbReference type="SUPFAM" id="SSF56349">
    <property type="entry name" value="DNA breaking-rejoining enzymes"/>
    <property type="match status" value="1"/>
</dbReference>
<evidence type="ECO:0000313" key="2">
    <source>
        <dbReference type="EMBL" id="CAK8994366.1"/>
    </source>
</evidence>
<evidence type="ECO:0000313" key="1">
    <source>
        <dbReference type="EMBL" id="CAK8994268.1"/>
    </source>
</evidence>
<comment type="caution">
    <text evidence="1">The sequence shown here is derived from an EMBL/GenBank/DDBJ whole genome shotgun (WGS) entry which is preliminary data.</text>
</comment>
<accession>A0ABP0HWQ1</accession>
<gene>
    <name evidence="1" type="ORF">CCMP2556_LOCUS3578</name>
    <name evidence="2" type="ORF">CCMP2556_LOCUS3609</name>
</gene>
<evidence type="ECO:0000313" key="3">
    <source>
        <dbReference type="Proteomes" id="UP001642484"/>
    </source>
</evidence>
<protein>
    <submittedName>
        <fullName evidence="1">Uncharacterized protein</fullName>
    </submittedName>
</protein>
<organism evidence="1 3">
    <name type="scientific">Durusdinium trenchii</name>
    <dbReference type="NCBI Taxonomy" id="1381693"/>
    <lineage>
        <taxon>Eukaryota</taxon>
        <taxon>Sar</taxon>
        <taxon>Alveolata</taxon>
        <taxon>Dinophyceae</taxon>
        <taxon>Suessiales</taxon>
        <taxon>Symbiodiniaceae</taxon>
        <taxon>Durusdinium</taxon>
    </lineage>
</organism>
<dbReference type="InterPro" id="IPR011010">
    <property type="entry name" value="DNA_brk_join_enz"/>
</dbReference>
<proteinExistence type="predicted"/>
<reference evidence="1 3" key="1">
    <citation type="submission" date="2024-02" db="EMBL/GenBank/DDBJ databases">
        <authorList>
            <person name="Chen Y."/>
            <person name="Shah S."/>
            <person name="Dougan E. K."/>
            <person name="Thang M."/>
            <person name="Chan C."/>
        </authorList>
    </citation>
    <scope>NUCLEOTIDE SEQUENCE [LARGE SCALE GENOMIC DNA]</scope>
</reference>
<keyword evidence="3" id="KW-1185">Reference proteome</keyword>
<dbReference type="Proteomes" id="UP001642484">
    <property type="component" value="Unassembled WGS sequence"/>
</dbReference>
<dbReference type="EMBL" id="CAXAMN010001425">
    <property type="protein sequence ID" value="CAK8994268.1"/>
    <property type="molecule type" value="Genomic_DNA"/>
</dbReference>
<name>A0ABP0HWQ1_9DINO</name>
<sequence>MSQSNVHEEIGETEDLLAADVRALLNRLQTDEISPYKLQQIWQTLNWLSKIFGLLKVDEHQRLVTKKKALEEELAPTVIRPQKKAAIPSREVIWALEEGAALGGPLVPLAQRPRRLRPLVGCSARFDDLQHVRPEELRTTSNTIELQAWQTKVARAARIRTKPVPLICPKYSFSGAPWHLQFVSTVRKLSMLKAFEGMDYLLPTISKDFAGLIPRLSGGDRALRWLKDALRRRGVAQEHVTPLTWHSFRVPRSERQYLGNWMTESTADVYTREKRNVVTAIWTKVADKVNAIKMTLGRERREDLNHGDWDDPVTEVVDADARWLKVKTTAWPPYSLRRLVCQRRTTRSIRTILTR</sequence>
<dbReference type="EMBL" id="CAXAMN010001436">
    <property type="protein sequence ID" value="CAK8994366.1"/>
    <property type="molecule type" value="Genomic_DNA"/>
</dbReference>